<dbReference type="GO" id="GO:0005524">
    <property type="term" value="F:ATP binding"/>
    <property type="evidence" value="ECO:0007669"/>
    <property type="project" value="InterPro"/>
</dbReference>
<dbReference type="NCBIfam" id="NF002120">
    <property type="entry name" value="PRK00960.1"/>
    <property type="match status" value="1"/>
</dbReference>
<keyword evidence="3" id="KW-0436">Ligase</keyword>
<gene>
    <name evidence="3" type="ORF">ASZ90_014879</name>
</gene>
<dbReference type="AlphaFoldDB" id="A0A0W8F3I8"/>
<name>A0A0W8F3I8_9ZZZZ</name>
<evidence type="ECO:0000259" key="1">
    <source>
        <dbReference type="Pfam" id="PF00587"/>
    </source>
</evidence>
<feature type="domain" description="Serine-tRNA ligase type 2 tRNA-binding" evidence="2">
    <location>
        <begin position="3"/>
        <end position="164"/>
    </location>
</feature>
<sequence length="509" mass="57793">MQLHFRLEAELRFSAPFTREAEAACTELIAEANRVLFFKGVPKGVETGEVGQIVGAEFADQVVTLTIESGAYTRAHDALFRFRKQIAPKLGKFRIGIREIAVRHFSVTMRGRFPENFRVPQLPFIQNASFAGDTFSFDFAVTAADLENRIPDRFIRLVEEKIEAAAYGGKGEHWELIFESGPKPRHFAGDPTAEMIQRGWIKHAPARGQWIFGPQAVQLFRAFETIVMEEIIQPLGFSEMIFPKMVPWEVWMRSGHAKGVYPEIYYICTPKTRDPAYWEDIGDYFKVTGEVWVDEIRKRIDGPIGGMCYAQCPPFWPFVQGETLANDCLPIRVFDRSGTSHRYESGGIHGIERVDEFHRIEILWLGTPEQTVETADRLHEVYTRVFCDLLELEWRSAKVTPWFMAQEGMVETDTGCGCGGRIGTTDYEAFLPYSTSWLEFQNVSINGDKYPKGFNVKIQSGSDCWSGCSGIGLERWTAAFLAQKGLDAGQWPEKIAKLVGEPKNLFKFL</sequence>
<organism evidence="3">
    <name type="scientific">hydrocarbon metagenome</name>
    <dbReference type="NCBI Taxonomy" id="938273"/>
    <lineage>
        <taxon>unclassified sequences</taxon>
        <taxon>metagenomes</taxon>
        <taxon>ecological metagenomes</taxon>
    </lineage>
</organism>
<dbReference type="Pfam" id="PF18490">
    <property type="entry name" value="tRNA_bind_4"/>
    <property type="match status" value="1"/>
</dbReference>
<dbReference type="InterPro" id="IPR045864">
    <property type="entry name" value="aa-tRNA-synth_II/BPL/LPL"/>
</dbReference>
<evidence type="ECO:0000259" key="2">
    <source>
        <dbReference type="Pfam" id="PF18490"/>
    </source>
</evidence>
<evidence type="ECO:0000313" key="3">
    <source>
        <dbReference type="EMBL" id="KUG15462.1"/>
    </source>
</evidence>
<dbReference type="InterPro" id="IPR002314">
    <property type="entry name" value="aa-tRNA-synt_IIb"/>
</dbReference>
<dbReference type="Gene3D" id="3.30.70.1920">
    <property type="match status" value="1"/>
</dbReference>
<proteinExistence type="predicted"/>
<protein>
    <submittedName>
        <fullName evidence="3">Seryl-trna synthetase, archaeal</fullName>
        <ecNumber evidence="3">6.1.1.11</ecNumber>
    </submittedName>
</protein>
<feature type="domain" description="Aminoacyl-tRNA synthetase class II (G/ P/ S/T)" evidence="1">
    <location>
        <begin position="312"/>
        <end position="483"/>
    </location>
</feature>
<dbReference type="EC" id="6.1.1.11" evidence="3"/>
<dbReference type="GO" id="GO:0006418">
    <property type="term" value="P:tRNA aminoacylation for protein translation"/>
    <property type="evidence" value="ECO:0007669"/>
    <property type="project" value="InterPro"/>
</dbReference>
<dbReference type="GO" id="GO:0004828">
    <property type="term" value="F:serine-tRNA ligase activity"/>
    <property type="evidence" value="ECO:0007669"/>
    <property type="project" value="UniProtKB-EC"/>
</dbReference>
<dbReference type="Pfam" id="PF00587">
    <property type="entry name" value="tRNA-synt_2b"/>
    <property type="match status" value="1"/>
</dbReference>
<dbReference type="SUPFAM" id="SSF55681">
    <property type="entry name" value="Class II aaRS and biotin synthetases"/>
    <property type="match status" value="1"/>
</dbReference>
<dbReference type="InterPro" id="IPR041293">
    <property type="entry name" value="SerS_tRNA-bd"/>
</dbReference>
<accession>A0A0W8F3I8</accession>
<dbReference type="Gene3D" id="3.30.930.10">
    <property type="entry name" value="Bira Bifunctional Protein, Domain 2"/>
    <property type="match status" value="1"/>
</dbReference>
<keyword evidence="3" id="KW-0030">Aminoacyl-tRNA synthetase</keyword>
<dbReference type="EMBL" id="LNQE01001554">
    <property type="protein sequence ID" value="KUG15462.1"/>
    <property type="molecule type" value="Genomic_DNA"/>
</dbReference>
<reference evidence="3" key="1">
    <citation type="journal article" date="2015" name="Proc. Natl. Acad. Sci. U.S.A.">
        <title>Networks of energetic and metabolic interactions define dynamics in microbial communities.</title>
        <authorList>
            <person name="Embree M."/>
            <person name="Liu J.K."/>
            <person name="Al-Bassam M.M."/>
            <person name="Zengler K."/>
        </authorList>
    </citation>
    <scope>NUCLEOTIDE SEQUENCE</scope>
</reference>
<comment type="caution">
    <text evidence="3">The sequence shown here is derived from an EMBL/GenBank/DDBJ whole genome shotgun (WGS) entry which is preliminary data.</text>
</comment>